<name>A0ABV2GIZ6_9HYPH</name>
<dbReference type="EMBL" id="JBEPMC010000002">
    <property type="protein sequence ID" value="MET3578177.1"/>
    <property type="molecule type" value="Genomic_DNA"/>
</dbReference>
<dbReference type="RefSeq" id="WP_354488769.1">
    <property type="nucleotide sequence ID" value="NZ_JBEPMC010000002.1"/>
</dbReference>
<evidence type="ECO:0000313" key="2">
    <source>
        <dbReference type="EMBL" id="MET3578177.1"/>
    </source>
</evidence>
<dbReference type="InterPro" id="IPR029061">
    <property type="entry name" value="THDP-binding"/>
</dbReference>
<evidence type="ECO:0000313" key="3">
    <source>
        <dbReference type="Proteomes" id="UP001549204"/>
    </source>
</evidence>
<dbReference type="InterPro" id="IPR005475">
    <property type="entry name" value="Transketolase-like_Pyr-bd"/>
</dbReference>
<dbReference type="PANTHER" id="PTHR43825">
    <property type="entry name" value="PYRUVATE DEHYDROGENASE E1 COMPONENT"/>
    <property type="match status" value="1"/>
</dbReference>
<dbReference type="InterPro" id="IPR051157">
    <property type="entry name" value="PDH/Transketolase"/>
</dbReference>
<dbReference type="PANTHER" id="PTHR43825:SF1">
    <property type="entry name" value="TRANSKETOLASE-LIKE PYRIMIDINE-BINDING DOMAIN-CONTAINING PROTEIN"/>
    <property type="match status" value="1"/>
</dbReference>
<sequence>MSTVTSNAGQDQSTLFRGSDTEIALKDEKSVRGTPNKLMPAFILGEELAELADHDERIVVATADLANSSRTRDFHARHPDRFIDFGIAERNMITAAAGMASCGMIPYVATFASFCAILCAEPIRTDCAYPRMPVRIIGHHSGISMGFYGTSHHSLEDLGMMRSIAELTIVCAADANQLRAILRASVDHPGAMYIRLGRGRDAEVYSEVPIDFRFGEAKMLRDGTDLTIIATGSQIHASLAAADTLAAEGKSVRVLDMHTIKPLDVSAVRKAAADTGAILTVEEHNVIGGLGSAVAEVIAGGPAVRFQRHGVVDEFSLIGPPAALYAHYRLDAAGVTAVAREFLAGTGTV</sequence>
<dbReference type="Pfam" id="PF02779">
    <property type="entry name" value="Transket_pyr"/>
    <property type="match status" value="1"/>
</dbReference>
<dbReference type="SUPFAM" id="SSF52922">
    <property type="entry name" value="TK C-terminal domain-like"/>
    <property type="match status" value="1"/>
</dbReference>
<gene>
    <name evidence="2" type="ORF">ABID19_001194</name>
</gene>
<keyword evidence="2" id="KW-0808">Transferase</keyword>
<keyword evidence="3" id="KW-1185">Reference proteome</keyword>
<dbReference type="InterPro" id="IPR009014">
    <property type="entry name" value="Transketo_C/PFOR_II"/>
</dbReference>
<feature type="domain" description="Transketolase-like pyrimidine-binding" evidence="1">
    <location>
        <begin position="38"/>
        <end position="203"/>
    </location>
</feature>
<organism evidence="2 3">
    <name type="scientific">Mesorhizobium robiniae</name>
    <dbReference type="NCBI Taxonomy" id="559315"/>
    <lineage>
        <taxon>Bacteria</taxon>
        <taxon>Pseudomonadati</taxon>
        <taxon>Pseudomonadota</taxon>
        <taxon>Alphaproteobacteria</taxon>
        <taxon>Hyphomicrobiales</taxon>
        <taxon>Phyllobacteriaceae</taxon>
        <taxon>Mesorhizobium</taxon>
    </lineage>
</organism>
<accession>A0ABV2GIZ6</accession>
<reference evidence="2 3" key="1">
    <citation type="submission" date="2024-06" db="EMBL/GenBank/DDBJ databases">
        <title>Genomic Encyclopedia of Type Strains, Phase IV (KMG-IV): sequencing the most valuable type-strain genomes for metagenomic binning, comparative biology and taxonomic classification.</title>
        <authorList>
            <person name="Goeker M."/>
        </authorList>
    </citation>
    <scope>NUCLEOTIDE SEQUENCE [LARGE SCALE GENOMIC DNA]</scope>
    <source>
        <strain evidence="2 3">DSM 100022</strain>
    </source>
</reference>
<dbReference type="InterPro" id="IPR033248">
    <property type="entry name" value="Transketolase_C"/>
</dbReference>
<dbReference type="Gene3D" id="3.40.50.970">
    <property type="match status" value="1"/>
</dbReference>
<dbReference type="EC" id="2.2.1.1" evidence="2"/>
<dbReference type="CDD" id="cd07033">
    <property type="entry name" value="TPP_PYR_DXS_TK_like"/>
    <property type="match status" value="1"/>
</dbReference>
<dbReference type="Pfam" id="PF02780">
    <property type="entry name" value="Transketolase_C"/>
    <property type="match status" value="1"/>
</dbReference>
<dbReference type="SMART" id="SM00861">
    <property type="entry name" value="Transket_pyr"/>
    <property type="match status" value="1"/>
</dbReference>
<dbReference type="Gene3D" id="3.40.50.920">
    <property type="match status" value="1"/>
</dbReference>
<dbReference type="GO" id="GO:0004802">
    <property type="term" value="F:transketolase activity"/>
    <property type="evidence" value="ECO:0007669"/>
    <property type="project" value="UniProtKB-EC"/>
</dbReference>
<proteinExistence type="predicted"/>
<comment type="caution">
    <text evidence="2">The sequence shown here is derived from an EMBL/GenBank/DDBJ whole genome shotgun (WGS) entry which is preliminary data.</text>
</comment>
<protein>
    <submittedName>
        <fullName evidence="2">Transketolase</fullName>
        <ecNumber evidence="2">2.2.1.1</ecNumber>
    </submittedName>
</protein>
<dbReference type="SUPFAM" id="SSF52518">
    <property type="entry name" value="Thiamin diphosphate-binding fold (THDP-binding)"/>
    <property type="match status" value="1"/>
</dbReference>
<evidence type="ECO:0000259" key="1">
    <source>
        <dbReference type="SMART" id="SM00861"/>
    </source>
</evidence>
<dbReference type="Proteomes" id="UP001549204">
    <property type="component" value="Unassembled WGS sequence"/>
</dbReference>